<keyword evidence="1" id="KW-1133">Transmembrane helix</keyword>
<dbReference type="OrthoDB" id="9985878at2759"/>
<keyword evidence="1" id="KW-0472">Membrane</keyword>
<sequence>MSSDTTEKTSESRFKLLRYLTIAKVKLKSIPFKRDCTKEIVIFFSAYTFFFIVLLITILVAFLHVPVSNITYLKWYNDKCSTDGIANDCDRNLRLSCNYGVCSCSKNMYWNSSFCDCSTGLFWNGDNCQIRQVYNQSCNNITAPCMEYLYCNPVSRMCECSQNTYYNQTTCNLKLGYNSSTSCMLTSQCQDYVGLICSGSACICSNSMYWNGAVCDNLSTYGQYCGGGQQCATSLSCNLLYNLCTCPANYFWDGLICRQTYTNGTTCTNIQQCMSGLVCMSNQCQCPLTSTQYWDGSSCQLCYGIDLFLFAGICYHITPPTNATYEFTAQKIPIVVEQSGREERAYDIYSRLLKE</sequence>
<organism evidence="2 4">
    <name type="scientific">Didymodactylos carnosus</name>
    <dbReference type="NCBI Taxonomy" id="1234261"/>
    <lineage>
        <taxon>Eukaryota</taxon>
        <taxon>Metazoa</taxon>
        <taxon>Spiralia</taxon>
        <taxon>Gnathifera</taxon>
        <taxon>Rotifera</taxon>
        <taxon>Eurotatoria</taxon>
        <taxon>Bdelloidea</taxon>
        <taxon>Philodinida</taxon>
        <taxon>Philodinidae</taxon>
        <taxon>Didymodactylos</taxon>
    </lineage>
</organism>
<evidence type="ECO:0000313" key="2">
    <source>
        <dbReference type="EMBL" id="CAF1093328.1"/>
    </source>
</evidence>
<dbReference type="EMBL" id="CAJNOQ010005295">
    <property type="protein sequence ID" value="CAF1093328.1"/>
    <property type="molecule type" value="Genomic_DNA"/>
</dbReference>
<evidence type="ECO:0008006" key="5">
    <source>
        <dbReference type="Google" id="ProtNLM"/>
    </source>
</evidence>
<dbReference type="Proteomes" id="UP000663829">
    <property type="component" value="Unassembled WGS sequence"/>
</dbReference>
<reference evidence="2" key="1">
    <citation type="submission" date="2021-02" db="EMBL/GenBank/DDBJ databases">
        <authorList>
            <person name="Nowell W R."/>
        </authorList>
    </citation>
    <scope>NUCLEOTIDE SEQUENCE</scope>
</reference>
<evidence type="ECO:0000313" key="3">
    <source>
        <dbReference type="EMBL" id="CAF3858711.1"/>
    </source>
</evidence>
<evidence type="ECO:0000313" key="4">
    <source>
        <dbReference type="Proteomes" id="UP000663829"/>
    </source>
</evidence>
<protein>
    <recommendedName>
        <fullName evidence="5">EGF-like domain-containing protein</fullName>
    </recommendedName>
</protein>
<accession>A0A814NMD3</accession>
<evidence type="ECO:0000256" key="1">
    <source>
        <dbReference type="SAM" id="Phobius"/>
    </source>
</evidence>
<feature type="transmembrane region" description="Helical" evidence="1">
    <location>
        <begin position="40"/>
        <end position="63"/>
    </location>
</feature>
<proteinExistence type="predicted"/>
<dbReference type="AlphaFoldDB" id="A0A814NMD3"/>
<dbReference type="Proteomes" id="UP000681722">
    <property type="component" value="Unassembled WGS sequence"/>
</dbReference>
<name>A0A814NMD3_9BILA</name>
<dbReference type="EMBL" id="CAJOBC010005295">
    <property type="protein sequence ID" value="CAF3858711.1"/>
    <property type="molecule type" value="Genomic_DNA"/>
</dbReference>
<comment type="caution">
    <text evidence="2">The sequence shown here is derived from an EMBL/GenBank/DDBJ whole genome shotgun (WGS) entry which is preliminary data.</text>
</comment>
<keyword evidence="4" id="KW-1185">Reference proteome</keyword>
<keyword evidence="1" id="KW-0812">Transmembrane</keyword>
<gene>
    <name evidence="2" type="ORF">GPM918_LOCUS18375</name>
    <name evidence="3" type="ORF">SRO942_LOCUS18372</name>
</gene>